<feature type="compositionally biased region" description="Pro residues" evidence="6">
    <location>
        <begin position="168"/>
        <end position="178"/>
    </location>
</feature>
<evidence type="ECO:0000259" key="8">
    <source>
        <dbReference type="Pfam" id="PF04024"/>
    </source>
</evidence>
<protein>
    <submittedName>
        <fullName evidence="10">PspC domain-containing protein</fullName>
    </submittedName>
</protein>
<feature type="compositionally biased region" description="Low complexity" evidence="6">
    <location>
        <begin position="202"/>
        <end position="217"/>
    </location>
</feature>
<feature type="domain" description="Phage shock protein PspC N-terminal" evidence="8">
    <location>
        <begin position="34"/>
        <end position="89"/>
    </location>
</feature>
<feature type="transmembrane region" description="Helical" evidence="7">
    <location>
        <begin position="352"/>
        <end position="373"/>
    </location>
</feature>
<dbReference type="RefSeq" id="WP_249770805.1">
    <property type="nucleotide sequence ID" value="NZ_CP097332.1"/>
</dbReference>
<organism evidence="10 11">
    <name type="scientific">Jatrophihabitans telluris</name>
    <dbReference type="NCBI Taxonomy" id="2038343"/>
    <lineage>
        <taxon>Bacteria</taxon>
        <taxon>Bacillati</taxon>
        <taxon>Actinomycetota</taxon>
        <taxon>Actinomycetes</taxon>
        <taxon>Jatrophihabitantales</taxon>
        <taxon>Jatrophihabitantaceae</taxon>
        <taxon>Jatrophihabitans</taxon>
    </lineage>
</organism>
<dbReference type="InterPro" id="IPR024425">
    <property type="entry name" value="LiaF-like_C"/>
</dbReference>
<proteinExistence type="predicted"/>
<reference evidence="10" key="2">
    <citation type="submission" date="2022-05" db="EMBL/GenBank/DDBJ databases">
        <authorList>
            <person name="Kim J.-S."/>
            <person name="Lee K."/>
            <person name="Suh M."/>
            <person name="Eom M."/>
            <person name="Kim J.-S."/>
            <person name="Kim D.-S."/>
            <person name="Ko S.-H."/>
            <person name="Shin Y."/>
            <person name="Lee J.-S."/>
        </authorList>
    </citation>
    <scope>NUCLEOTIDE SEQUENCE</scope>
    <source>
        <strain evidence="10">N237</strain>
    </source>
</reference>
<dbReference type="Pfam" id="PF04024">
    <property type="entry name" value="PspC"/>
    <property type="match status" value="1"/>
</dbReference>
<feature type="compositionally biased region" description="Pro residues" evidence="6">
    <location>
        <begin position="17"/>
        <end position="26"/>
    </location>
</feature>
<feature type="transmembrane region" description="Helical" evidence="7">
    <location>
        <begin position="109"/>
        <end position="129"/>
    </location>
</feature>
<accession>A0ABY4QXD7</accession>
<sequence length="498" mass="52705">MTTTMNTPGGPNDPSGPLLPPPPAWRPPSAVRPPLRRSRTDRMLSGVAGGLGEYFGVDAVIFRVVFAVLSFFGGVGLIVYLACWVLIPEPEQPNSVFDRAVEQLRLRKIPPWIVIIGGALVVWAAWFSWWAPGPTFPAIAVIAVLLIVLVRRSARSNYPTGWVGGPPSAYPPFSPQSGPPESGFSQTGFPQAGFPVRPALWPSGPESGAGPAGATGPVPQPGGTEGDLGTEPTISLTKDATVPTGAPRPLDVPVPPFGQGEPPQRLAPPLNDFRVTMRDWYSEAREAQIERRRRRRPIRVAVGALLLVGLTVIGIVDAVNRVPFGSYLWFVFAVLGLGLLVSLIARRTVWEYLPPLLLLVPALIVMGATPASLTDGSGKSGLAPTSLAQLADERQFAGDTVLDLTKLPALTADRRVEITQAAGRVELRVPATLNVIVDATVHVGDIEVGQSRAVGDFVAGLNSSLVVSPGPGANTASPVLTVRVRLTAGHVQITRVPN</sequence>
<feature type="transmembrane region" description="Helical" evidence="7">
    <location>
        <begin position="300"/>
        <end position="320"/>
    </location>
</feature>
<dbReference type="EMBL" id="CP097332">
    <property type="protein sequence ID" value="UQX87862.1"/>
    <property type="molecule type" value="Genomic_DNA"/>
</dbReference>
<feature type="transmembrane region" description="Helical" evidence="7">
    <location>
        <begin position="60"/>
        <end position="88"/>
    </location>
</feature>
<evidence type="ECO:0000256" key="7">
    <source>
        <dbReference type="SAM" id="Phobius"/>
    </source>
</evidence>
<evidence type="ECO:0000256" key="3">
    <source>
        <dbReference type="ARBA" id="ARBA00022692"/>
    </source>
</evidence>
<reference evidence="10" key="1">
    <citation type="journal article" date="2018" name="Int. J. Syst. Evol. Microbiol.">
        <title>Jatrophihabitans telluris sp. nov., isolated from sediment soil of lava forest wetlands and the emended description of the genus Jatrophihabitans.</title>
        <authorList>
            <person name="Lee K.C."/>
            <person name="Suh M.K."/>
            <person name="Eom M.K."/>
            <person name="Kim K.K."/>
            <person name="Kim J.S."/>
            <person name="Kim D.S."/>
            <person name="Ko S.H."/>
            <person name="Shin Y.K."/>
            <person name="Lee J.S."/>
        </authorList>
    </citation>
    <scope>NUCLEOTIDE SEQUENCE</scope>
    <source>
        <strain evidence="10">N237</strain>
    </source>
</reference>
<feature type="region of interest" description="Disordered" evidence="6">
    <location>
        <begin position="167"/>
        <end position="269"/>
    </location>
</feature>
<keyword evidence="5 7" id="KW-0472">Membrane</keyword>
<feature type="domain" description="Cell wall-active antibiotics response LiaF-like C-terminal" evidence="9">
    <location>
        <begin position="395"/>
        <end position="492"/>
    </location>
</feature>
<evidence type="ECO:0000256" key="6">
    <source>
        <dbReference type="SAM" id="MobiDB-lite"/>
    </source>
</evidence>
<evidence type="ECO:0000256" key="1">
    <source>
        <dbReference type="ARBA" id="ARBA00004162"/>
    </source>
</evidence>
<evidence type="ECO:0000259" key="9">
    <source>
        <dbReference type="Pfam" id="PF09922"/>
    </source>
</evidence>
<dbReference type="Pfam" id="PF09922">
    <property type="entry name" value="LiaF-like_C"/>
    <property type="match status" value="1"/>
</dbReference>
<keyword evidence="4 7" id="KW-1133">Transmembrane helix</keyword>
<comment type="subcellular location">
    <subcellularLocation>
        <location evidence="1">Cell membrane</location>
        <topology evidence="1">Single-pass membrane protein</topology>
    </subcellularLocation>
</comment>
<evidence type="ECO:0000256" key="4">
    <source>
        <dbReference type="ARBA" id="ARBA00022989"/>
    </source>
</evidence>
<evidence type="ECO:0000256" key="2">
    <source>
        <dbReference type="ARBA" id="ARBA00022475"/>
    </source>
</evidence>
<dbReference type="Proteomes" id="UP001056336">
    <property type="component" value="Chromosome"/>
</dbReference>
<name>A0ABY4QXD7_9ACTN</name>
<gene>
    <name evidence="10" type="ORF">M6D93_16370</name>
</gene>
<evidence type="ECO:0000313" key="10">
    <source>
        <dbReference type="EMBL" id="UQX87862.1"/>
    </source>
</evidence>
<feature type="transmembrane region" description="Helical" evidence="7">
    <location>
        <begin position="135"/>
        <end position="151"/>
    </location>
</feature>
<keyword evidence="2" id="KW-1003">Cell membrane</keyword>
<keyword evidence="11" id="KW-1185">Reference proteome</keyword>
<keyword evidence="3 7" id="KW-0812">Transmembrane</keyword>
<dbReference type="PANTHER" id="PTHR33885">
    <property type="entry name" value="PHAGE SHOCK PROTEIN C"/>
    <property type="match status" value="1"/>
</dbReference>
<evidence type="ECO:0000313" key="11">
    <source>
        <dbReference type="Proteomes" id="UP001056336"/>
    </source>
</evidence>
<dbReference type="InterPro" id="IPR007168">
    <property type="entry name" value="Phageshock_PspC_N"/>
</dbReference>
<evidence type="ECO:0000256" key="5">
    <source>
        <dbReference type="ARBA" id="ARBA00023136"/>
    </source>
</evidence>
<feature type="transmembrane region" description="Helical" evidence="7">
    <location>
        <begin position="326"/>
        <end position="345"/>
    </location>
</feature>
<dbReference type="InterPro" id="IPR052027">
    <property type="entry name" value="PspC"/>
</dbReference>
<feature type="region of interest" description="Disordered" evidence="6">
    <location>
        <begin position="1"/>
        <end position="35"/>
    </location>
</feature>
<dbReference type="PANTHER" id="PTHR33885:SF3">
    <property type="entry name" value="PHAGE SHOCK PROTEIN C"/>
    <property type="match status" value="1"/>
</dbReference>